<sequence>MLFDFKSKEDLINRAKDQAKKAPNEFKTSIELYYIARYFVSAFEARYHVVPIQIWNEYRNALDHFFRHITSVGFSEESENLKRMEGHIKRAALDVIKITCHESDKWLDEEVSKYHSSALLFVDNGDFVALFKSKQEKARSVFLNAKTEDYKFGIDSSTNKSILTLYIDAAIAYEELVEITKNKTPALLKAEIRYQEIRKDGENSGRKDTFIQNLAVGGTCLILGLIIQSLLK</sequence>
<evidence type="ECO:0000313" key="1">
    <source>
        <dbReference type="EMBL" id="SFL15103.1"/>
    </source>
</evidence>
<keyword evidence="2" id="KW-1185">Reference proteome</keyword>
<protein>
    <submittedName>
        <fullName evidence="1">Uncharacterized protein</fullName>
    </submittedName>
</protein>
<dbReference type="Proteomes" id="UP000199533">
    <property type="component" value="Unassembled WGS sequence"/>
</dbReference>
<accession>A0A1I4FCA7</accession>
<evidence type="ECO:0000313" key="2">
    <source>
        <dbReference type="Proteomes" id="UP000199533"/>
    </source>
</evidence>
<proteinExistence type="predicted"/>
<gene>
    <name evidence="1" type="ORF">SAMN05216302_103531</name>
</gene>
<dbReference type="OrthoDB" id="7069373at2"/>
<dbReference type="EMBL" id="FOSP01000035">
    <property type="protein sequence ID" value="SFL15103.1"/>
    <property type="molecule type" value="Genomic_DNA"/>
</dbReference>
<reference evidence="2" key="1">
    <citation type="submission" date="2016-10" db="EMBL/GenBank/DDBJ databases">
        <authorList>
            <person name="Varghese N."/>
            <person name="Submissions S."/>
        </authorList>
    </citation>
    <scope>NUCLEOTIDE SEQUENCE [LARGE SCALE GENOMIC DNA]</scope>
    <source>
        <strain evidence="2">Nm69</strain>
    </source>
</reference>
<organism evidence="1 2">
    <name type="scientific">Nitrosomonas aestuarii</name>
    <dbReference type="NCBI Taxonomy" id="52441"/>
    <lineage>
        <taxon>Bacteria</taxon>
        <taxon>Pseudomonadati</taxon>
        <taxon>Pseudomonadota</taxon>
        <taxon>Betaproteobacteria</taxon>
        <taxon>Nitrosomonadales</taxon>
        <taxon>Nitrosomonadaceae</taxon>
        <taxon>Nitrosomonas</taxon>
    </lineage>
</organism>
<name>A0A1I4FCA7_9PROT</name>
<dbReference type="AlphaFoldDB" id="A0A1I4FCA7"/>
<dbReference type="RefSeq" id="WP_090702310.1">
    <property type="nucleotide sequence ID" value="NZ_FOSP01000035.1"/>
</dbReference>